<evidence type="ECO:0000313" key="3">
    <source>
        <dbReference type="EMBL" id="KAA4664899.1"/>
    </source>
</evidence>
<dbReference type="Proteomes" id="UP000286031">
    <property type="component" value="Unassembled WGS sequence"/>
</dbReference>
<name>A0A413EW23_BACOV</name>
<dbReference type="RefSeq" id="WP_022199242.1">
    <property type="nucleotide sequence ID" value="NZ_CP081917.1"/>
</dbReference>
<dbReference type="PROSITE" id="PS51257">
    <property type="entry name" value="PROKAR_LIPOPROTEIN"/>
    <property type="match status" value="1"/>
</dbReference>
<dbReference type="EMBL" id="VWFO01000008">
    <property type="protein sequence ID" value="KAA4664899.1"/>
    <property type="molecule type" value="Genomic_DNA"/>
</dbReference>
<evidence type="ECO:0000313" key="2">
    <source>
        <dbReference type="EMBL" id="KAA4095546.1"/>
    </source>
</evidence>
<reference evidence="4 5" key="1">
    <citation type="submission" date="2018-08" db="EMBL/GenBank/DDBJ databases">
        <title>A genome reference for cultivated species of the human gut microbiota.</title>
        <authorList>
            <person name="Zou Y."/>
            <person name="Xue W."/>
            <person name="Luo G."/>
        </authorList>
    </citation>
    <scope>NUCLEOTIDE SEQUENCE [LARGE SCALE GENOMIC DNA]</scope>
    <source>
        <strain evidence="4 5">AF04-46</strain>
    </source>
</reference>
<protein>
    <submittedName>
        <fullName evidence="4">WG repeat-containing protein</fullName>
    </submittedName>
</protein>
<keyword evidence="1" id="KW-0732">Signal</keyword>
<organism evidence="4 5">
    <name type="scientific">Bacteroides ovatus</name>
    <dbReference type="NCBI Taxonomy" id="28116"/>
    <lineage>
        <taxon>Bacteria</taxon>
        <taxon>Pseudomonadati</taxon>
        <taxon>Bacteroidota</taxon>
        <taxon>Bacteroidia</taxon>
        <taxon>Bacteroidales</taxon>
        <taxon>Bacteroidaceae</taxon>
        <taxon>Bacteroides</taxon>
    </lineage>
</organism>
<gene>
    <name evidence="4" type="ORF">DWV35_05030</name>
    <name evidence="3" type="ORF">F3B98_09275</name>
    <name evidence="2" type="ORF">F3D66_16195</name>
</gene>
<dbReference type="EMBL" id="QSBI01000004">
    <property type="protein sequence ID" value="RGX12076.1"/>
    <property type="molecule type" value="Genomic_DNA"/>
</dbReference>
<dbReference type="AlphaFoldDB" id="A0A413EW23"/>
<evidence type="ECO:0000313" key="7">
    <source>
        <dbReference type="Proteomes" id="UP000473905"/>
    </source>
</evidence>
<dbReference type="Proteomes" id="UP000435985">
    <property type="component" value="Unassembled WGS sequence"/>
</dbReference>
<dbReference type="PANTHER" id="PTHR37841">
    <property type="entry name" value="GLR2918 PROTEIN"/>
    <property type="match status" value="1"/>
</dbReference>
<feature type="signal peptide" evidence="1">
    <location>
        <begin position="1"/>
        <end position="21"/>
    </location>
</feature>
<evidence type="ECO:0000313" key="4">
    <source>
        <dbReference type="EMBL" id="RGX12076.1"/>
    </source>
</evidence>
<comment type="caution">
    <text evidence="4">The sequence shown here is derived from an EMBL/GenBank/DDBJ whole genome shotgun (WGS) entry which is preliminary data.</text>
</comment>
<dbReference type="InterPro" id="IPR032774">
    <property type="entry name" value="WG_beta_rep"/>
</dbReference>
<evidence type="ECO:0000256" key="1">
    <source>
        <dbReference type="SAM" id="SignalP"/>
    </source>
</evidence>
<evidence type="ECO:0000313" key="5">
    <source>
        <dbReference type="Proteomes" id="UP000286031"/>
    </source>
</evidence>
<reference evidence="6 7" key="2">
    <citation type="journal article" date="2019" name="Nat. Med.">
        <title>A library of human gut bacterial isolates paired with longitudinal multiomics data enables mechanistic microbiome research.</title>
        <authorList>
            <person name="Poyet M."/>
            <person name="Groussin M."/>
            <person name="Gibbons S.M."/>
            <person name="Avila-Pacheco J."/>
            <person name="Jiang X."/>
            <person name="Kearney S.M."/>
            <person name="Perrotta A.R."/>
            <person name="Berdy B."/>
            <person name="Zhao S."/>
            <person name="Lieberman T.D."/>
            <person name="Swanson P.K."/>
            <person name="Smith M."/>
            <person name="Roesemann S."/>
            <person name="Alexander J.E."/>
            <person name="Rich S.A."/>
            <person name="Livny J."/>
            <person name="Vlamakis H."/>
            <person name="Clish C."/>
            <person name="Bullock K."/>
            <person name="Deik A."/>
            <person name="Scott J."/>
            <person name="Pierce K.A."/>
            <person name="Xavier R.J."/>
            <person name="Alm E.J."/>
        </authorList>
    </citation>
    <scope>NUCLEOTIDE SEQUENCE [LARGE SCALE GENOMIC DNA]</scope>
    <source>
        <strain evidence="2 7">BIOML-A134</strain>
        <strain evidence="3 6">BIOML-A14</strain>
    </source>
</reference>
<sequence length="414" mass="47594">MKNYSSYLLLIWCTLVLCSCSQVPTNLYPIYKNGKYGYIDSLGNEVIKPQYLYASYFNEGIALIIVDTTCVILSDTLTSKKASSFINLLSEQKKIRYKYGYISLDNKLAIDTTLIYEFENIENDWNSIKELISKGKQLNLQWLSCSDDRILYQDSITKLFGYMNSKGETIITPQYKDGYQFTEGLAAVQVLNKGLRDSPKWGYIDINGNLVIESKYSSASTFRESKAIVEFREMKRRDDGKFSFTKSSIIINKSGKIIGTPFNMTTTIYPYNDGIACTYNHLGKLNLGYNFIDENGNYLIDGTLIDITRFGNGYAGVKIDSTNWVFVDKRMNIISEEYEEVKPFNENYAAIKKDNLWGYIDTTFQVKIPCKYDNCSSFKKGLASFEIKREALMIEGYINKRGEVVWQKEYSNWD</sequence>
<dbReference type="EMBL" id="VWKB01000022">
    <property type="protein sequence ID" value="KAA4095546.1"/>
    <property type="molecule type" value="Genomic_DNA"/>
</dbReference>
<dbReference type="PANTHER" id="PTHR37841:SF1">
    <property type="entry name" value="DUF3298 DOMAIN-CONTAINING PROTEIN"/>
    <property type="match status" value="1"/>
</dbReference>
<dbReference type="Pfam" id="PF14903">
    <property type="entry name" value="WG_beta_rep"/>
    <property type="match status" value="5"/>
</dbReference>
<feature type="chain" id="PRO_5044602315" evidence="1">
    <location>
        <begin position="22"/>
        <end position="414"/>
    </location>
</feature>
<keyword evidence="7" id="KW-1185">Reference proteome</keyword>
<proteinExistence type="predicted"/>
<dbReference type="Proteomes" id="UP000473905">
    <property type="component" value="Unassembled WGS sequence"/>
</dbReference>
<evidence type="ECO:0000313" key="6">
    <source>
        <dbReference type="Proteomes" id="UP000435985"/>
    </source>
</evidence>
<accession>A0A413EW23</accession>